<dbReference type="CDD" id="cd05688">
    <property type="entry name" value="S1_RPS1_repeat_ec3"/>
    <property type="match status" value="1"/>
</dbReference>
<dbReference type="GO" id="GO:0016114">
    <property type="term" value="P:terpenoid biosynthetic process"/>
    <property type="evidence" value="ECO:0007669"/>
    <property type="project" value="UniProtKB-UniRule"/>
</dbReference>
<dbReference type="Gene3D" id="3.40.50.11270">
    <property type="match status" value="1"/>
</dbReference>
<dbReference type="OrthoDB" id="9804077at2"/>
<keyword evidence="6" id="KW-0414">Isoprene biosynthesis</keyword>
<dbReference type="Proteomes" id="UP000190256">
    <property type="component" value="Unassembled WGS sequence"/>
</dbReference>
<dbReference type="Proteomes" id="UP000190206">
    <property type="component" value="Unassembled WGS sequence"/>
</dbReference>
<evidence type="ECO:0000259" key="7">
    <source>
        <dbReference type="PROSITE" id="PS50126"/>
    </source>
</evidence>
<comment type="pathway">
    <text evidence="6">Isoprenoid biosynthesis; dimethylallyl diphosphate biosynthesis; dimethylallyl diphosphate from (2E)-4-hydroxy-3-methylbutenyl diphosphate: step 1/1.</text>
</comment>
<dbReference type="SMART" id="SM00316">
    <property type="entry name" value="S1"/>
    <property type="match status" value="4"/>
</dbReference>
<dbReference type="FunFam" id="2.40.50.140:FF:000103">
    <property type="entry name" value="protein RRP5 homolog"/>
    <property type="match status" value="1"/>
</dbReference>
<feature type="binding site" evidence="6">
    <location>
        <position position="41"/>
    </location>
    <ligand>
        <name>isopentenyl diphosphate</name>
        <dbReference type="ChEBI" id="CHEBI:128769"/>
    </ligand>
</feature>
<comment type="pathway">
    <text evidence="6">Isoprenoid biosynthesis; isopentenyl diphosphate biosynthesis via DXP pathway; isopentenyl diphosphate from 1-deoxy-D-xylulose 5-phosphate: step 6/6.</text>
</comment>
<organism evidence="9 11">
    <name type="scientific">Clostridium tepidum</name>
    <dbReference type="NCBI Taxonomy" id="1962263"/>
    <lineage>
        <taxon>Bacteria</taxon>
        <taxon>Bacillati</taxon>
        <taxon>Bacillota</taxon>
        <taxon>Clostridia</taxon>
        <taxon>Eubacteriales</taxon>
        <taxon>Clostridiaceae</taxon>
        <taxon>Clostridium</taxon>
    </lineage>
</organism>
<dbReference type="EMBL" id="MRAE01000029">
    <property type="protein sequence ID" value="OOO64459.1"/>
    <property type="molecule type" value="Genomic_DNA"/>
</dbReference>
<comment type="similarity">
    <text evidence="6">Belongs to the IspH family.</text>
</comment>
<dbReference type="EMBL" id="MRAD01000004">
    <property type="protein sequence ID" value="OOO62830.1"/>
    <property type="molecule type" value="Genomic_DNA"/>
</dbReference>
<evidence type="ECO:0000256" key="2">
    <source>
        <dbReference type="ARBA" id="ARBA00022723"/>
    </source>
</evidence>
<feature type="binding site" evidence="6">
    <location>
        <position position="76"/>
    </location>
    <ligand>
        <name>(2E)-4-hydroxy-3-methylbut-2-enyl diphosphate</name>
        <dbReference type="ChEBI" id="CHEBI:128753"/>
    </ligand>
</feature>
<dbReference type="InterPro" id="IPR003029">
    <property type="entry name" value="S1_domain"/>
</dbReference>
<accession>A0A1S9I2G4</accession>
<gene>
    <name evidence="6" type="primary">ispH</name>
    <name evidence="8" type="ORF">BS637_05980</name>
    <name evidence="9" type="ORF">BS638_10665</name>
</gene>
<dbReference type="InterPro" id="IPR012340">
    <property type="entry name" value="NA-bd_OB-fold"/>
</dbReference>
<feature type="binding site" evidence="6">
    <location>
        <position position="126"/>
    </location>
    <ligand>
        <name>(2E)-4-hydroxy-3-methylbut-2-enyl diphosphate</name>
        <dbReference type="ChEBI" id="CHEBI:128753"/>
    </ligand>
</feature>
<feature type="binding site" evidence="6">
    <location>
        <position position="220"/>
    </location>
    <ligand>
        <name>dimethylallyl diphosphate</name>
        <dbReference type="ChEBI" id="CHEBI:57623"/>
    </ligand>
</feature>
<evidence type="ECO:0000313" key="10">
    <source>
        <dbReference type="Proteomes" id="UP000190206"/>
    </source>
</evidence>
<dbReference type="Gene3D" id="2.40.50.140">
    <property type="entry name" value="Nucleic acid-binding proteins"/>
    <property type="match status" value="3"/>
</dbReference>
<name>A0A1S9I2G4_9CLOT</name>
<comment type="catalytic activity">
    <reaction evidence="6">
        <text>dimethylallyl diphosphate + 2 oxidized [2Fe-2S]-[ferredoxin] + H2O = (2E)-4-hydroxy-3-methylbut-2-enyl diphosphate + 2 reduced [2Fe-2S]-[ferredoxin] + 2 H(+)</text>
        <dbReference type="Rhea" id="RHEA:24825"/>
        <dbReference type="Rhea" id="RHEA-COMP:10000"/>
        <dbReference type="Rhea" id="RHEA-COMP:10001"/>
        <dbReference type="ChEBI" id="CHEBI:15377"/>
        <dbReference type="ChEBI" id="CHEBI:15378"/>
        <dbReference type="ChEBI" id="CHEBI:33737"/>
        <dbReference type="ChEBI" id="CHEBI:33738"/>
        <dbReference type="ChEBI" id="CHEBI:57623"/>
        <dbReference type="ChEBI" id="CHEBI:128753"/>
        <dbReference type="EC" id="1.17.7.4"/>
    </reaction>
</comment>
<keyword evidence="4 6" id="KW-0411">Iron-sulfur</keyword>
<feature type="binding site" evidence="6">
    <location>
        <position position="220"/>
    </location>
    <ligand>
        <name>(2E)-4-hydroxy-3-methylbut-2-enyl diphosphate</name>
        <dbReference type="ChEBI" id="CHEBI:128753"/>
    </ligand>
</feature>
<dbReference type="FunFam" id="2.40.50.140:FF:000051">
    <property type="entry name" value="RNA-binding transcriptional accessory protein"/>
    <property type="match status" value="1"/>
</dbReference>
<feature type="binding site" evidence="6">
    <location>
        <position position="76"/>
    </location>
    <ligand>
        <name>dimethylallyl diphosphate</name>
        <dbReference type="ChEBI" id="CHEBI:57623"/>
    </ligand>
</feature>
<keyword evidence="3 6" id="KW-0408">Iron</keyword>
<feature type="binding site" evidence="6">
    <location>
        <position position="218"/>
    </location>
    <ligand>
        <name>(2E)-4-hydroxy-3-methylbut-2-enyl diphosphate</name>
        <dbReference type="ChEBI" id="CHEBI:128753"/>
    </ligand>
</feature>
<feature type="binding site" evidence="6">
    <location>
        <position position="262"/>
    </location>
    <ligand>
        <name>(2E)-4-hydroxy-3-methylbut-2-enyl diphosphate</name>
        <dbReference type="ChEBI" id="CHEBI:128753"/>
    </ligand>
</feature>
<dbReference type="CDD" id="cd04465">
    <property type="entry name" value="S1_RPS1_repeat_ec2_hs2"/>
    <property type="match status" value="1"/>
</dbReference>
<evidence type="ECO:0000313" key="11">
    <source>
        <dbReference type="Proteomes" id="UP000190256"/>
    </source>
</evidence>
<feature type="binding site" evidence="6">
    <location>
        <position position="162"/>
    </location>
    <ligand>
        <name>(2E)-4-hydroxy-3-methylbut-2-enyl diphosphate</name>
        <dbReference type="ChEBI" id="CHEBI:128753"/>
    </ligand>
</feature>
<feature type="binding site" evidence="6">
    <location>
        <position position="218"/>
    </location>
    <ligand>
        <name>dimethylallyl diphosphate</name>
        <dbReference type="ChEBI" id="CHEBI:57623"/>
    </ligand>
</feature>
<reference evidence="8 10" key="2">
    <citation type="submission" date="2016-12" db="EMBL/GenBank/DDBJ databases">
        <title>Clostridium tepidum sp. nov., a close relative of Clostridium sporogenes and Clostridium botulinum Group I.</title>
        <authorList>
            <person name="Dobritsa A.P."/>
            <person name="Kutumbaka K."/>
            <person name="Werner K."/>
            <person name="Samadpour M."/>
        </authorList>
    </citation>
    <scope>NUCLEOTIDE SEQUENCE [LARGE SCALE GENOMIC DNA]</scope>
    <source>
        <strain evidence="8 10">PE</strain>
    </source>
</reference>
<feature type="domain" description="S1 motif" evidence="7">
    <location>
        <begin position="303"/>
        <end position="372"/>
    </location>
</feature>
<reference evidence="9 11" key="1">
    <citation type="submission" date="2016-12" db="EMBL/GenBank/DDBJ databases">
        <title>Clostridium tepidum sp. nov., a close relative of Clostridium sporogenes and Clostridium botulinum Group I.</title>
        <authorList>
            <person name="Dobritsa A.P."/>
            <person name="Kutumbaka K.K."/>
            <person name="Werner K."/>
            <person name="Wiedmann M."/>
            <person name="Asmus A."/>
            <person name="Samadpour M."/>
        </authorList>
    </citation>
    <scope>NUCLEOTIDE SEQUENCE [LARGE SCALE GENOMIC DNA]</scope>
    <source>
        <strain evidence="9 11">IEH 97212</strain>
    </source>
</reference>
<feature type="binding site" evidence="6">
    <location>
        <position position="98"/>
    </location>
    <ligand>
        <name>[4Fe-4S] cluster</name>
        <dbReference type="ChEBI" id="CHEBI:49883"/>
    </ligand>
</feature>
<feature type="binding site" evidence="6">
    <location>
        <position position="262"/>
    </location>
    <ligand>
        <name>isopentenyl diphosphate</name>
        <dbReference type="ChEBI" id="CHEBI:128769"/>
    </ligand>
</feature>
<dbReference type="Pfam" id="PF02401">
    <property type="entry name" value="LYTB"/>
    <property type="match status" value="1"/>
</dbReference>
<comment type="catalytic activity">
    <reaction evidence="6">
        <text>isopentenyl diphosphate + 2 oxidized [2Fe-2S]-[ferredoxin] + H2O = (2E)-4-hydroxy-3-methylbut-2-enyl diphosphate + 2 reduced [2Fe-2S]-[ferredoxin] + 2 H(+)</text>
        <dbReference type="Rhea" id="RHEA:24488"/>
        <dbReference type="Rhea" id="RHEA-COMP:10000"/>
        <dbReference type="Rhea" id="RHEA-COMP:10001"/>
        <dbReference type="ChEBI" id="CHEBI:15377"/>
        <dbReference type="ChEBI" id="CHEBI:15378"/>
        <dbReference type="ChEBI" id="CHEBI:33737"/>
        <dbReference type="ChEBI" id="CHEBI:33738"/>
        <dbReference type="ChEBI" id="CHEBI:128753"/>
        <dbReference type="ChEBI" id="CHEBI:128769"/>
        <dbReference type="EC" id="1.17.7.4"/>
    </reaction>
</comment>
<dbReference type="GO" id="GO:0019288">
    <property type="term" value="P:isopentenyl diphosphate biosynthetic process, methylerythritol 4-phosphate pathway"/>
    <property type="evidence" value="ECO:0007669"/>
    <property type="project" value="UniProtKB-UniRule"/>
</dbReference>
<dbReference type="PANTHER" id="PTHR30426">
    <property type="entry name" value="4-HYDROXY-3-METHYLBUT-2-ENYL DIPHOSPHATE REDUCTASE"/>
    <property type="match status" value="1"/>
</dbReference>
<feature type="binding site" evidence="6">
    <location>
        <position position="262"/>
    </location>
    <ligand>
        <name>dimethylallyl diphosphate</name>
        <dbReference type="ChEBI" id="CHEBI:57623"/>
    </ligand>
</feature>
<evidence type="ECO:0000256" key="5">
    <source>
        <dbReference type="ARBA" id="ARBA00025604"/>
    </source>
</evidence>
<evidence type="ECO:0000256" key="1">
    <source>
        <dbReference type="ARBA" id="ARBA00022485"/>
    </source>
</evidence>
<comment type="function">
    <text evidence="5">Binds mRNA; thus facilitating recognition of the initiation point. It is needed to translate mRNA with a short Shine-Dalgarno (SD) purine-rich sequence.</text>
</comment>
<dbReference type="GO" id="GO:0051745">
    <property type="term" value="F:4-hydroxy-3-methylbut-2-enyl diphosphate reductase activity"/>
    <property type="evidence" value="ECO:0007669"/>
    <property type="project" value="UniProtKB-UniRule"/>
</dbReference>
<dbReference type="Pfam" id="PF00575">
    <property type="entry name" value="S1"/>
    <property type="match status" value="3"/>
</dbReference>
<feature type="binding site" evidence="6">
    <location>
        <position position="76"/>
    </location>
    <ligand>
        <name>isopentenyl diphosphate</name>
        <dbReference type="ChEBI" id="CHEBI:128769"/>
    </ligand>
</feature>
<feature type="domain" description="S1 motif" evidence="7">
    <location>
        <begin position="479"/>
        <end position="547"/>
    </location>
</feature>
<dbReference type="UniPathway" id="UPA00059">
    <property type="reaction ID" value="UER00105"/>
</dbReference>
<evidence type="ECO:0000313" key="9">
    <source>
        <dbReference type="EMBL" id="OOO64459.1"/>
    </source>
</evidence>
<comment type="cofactor">
    <cofactor evidence="6">
        <name>[4Fe-4S] cluster</name>
        <dbReference type="ChEBI" id="CHEBI:49883"/>
    </cofactor>
    <text evidence="6">Binds 1 [4Fe-4S] cluster per subunit.</text>
</comment>
<keyword evidence="2 6" id="KW-0479">Metal-binding</keyword>
<feature type="binding site" evidence="6">
    <location>
        <position position="41"/>
    </location>
    <ligand>
        <name>(2E)-4-hydroxy-3-methylbut-2-enyl diphosphate</name>
        <dbReference type="ChEBI" id="CHEBI:128753"/>
    </ligand>
</feature>
<dbReference type="GO" id="GO:0046872">
    <property type="term" value="F:metal ion binding"/>
    <property type="evidence" value="ECO:0007669"/>
    <property type="project" value="UniProtKB-KW"/>
</dbReference>
<dbReference type="NCBIfam" id="NF000907">
    <property type="entry name" value="PRK00087.1"/>
    <property type="match status" value="1"/>
</dbReference>
<dbReference type="InterPro" id="IPR035104">
    <property type="entry name" value="Ribosomal_protein_S1-like"/>
</dbReference>
<dbReference type="InterPro" id="IPR003451">
    <property type="entry name" value="LytB/IspH"/>
</dbReference>
<dbReference type="SUPFAM" id="SSF50249">
    <property type="entry name" value="Nucleic acid-binding proteins"/>
    <property type="match status" value="4"/>
</dbReference>
<feature type="binding site" evidence="6">
    <location>
        <position position="12"/>
    </location>
    <ligand>
        <name>[4Fe-4S] cluster</name>
        <dbReference type="ChEBI" id="CHEBI:49883"/>
    </ligand>
</feature>
<dbReference type="GO" id="GO:0050992">
    <property type="term" value="P:dimethylallyl diphosphate biosynthetic process"/>
    <property type="evidence" value="ECO:0007669"/>
    <property type="project" value="UniProtKB-UniRule"/>
</dbReference>
<feature type="binding site" evidence="6">
    <location>
        <position position="126"/>
    </location>
    <ligand>
        <name>dimethylallyl diphosphate</name>
        <dbReference type="ChEBI" id="CHEBI:57623"/>
    </ligand>
</feature>
<comment type="caution">
    <text evidence="9">The sequence shown here is derived from an EMBL/GenBank/DDBJ whole genome shotgun (WGS) entry which is preliminary data.</text>
</comment>
<dbReference type="GO" id="GO:0003729">
    <property type="term" value="F:mRNA binding"/>
    <property type="evidence" value="ECO:0007669"/>
    <property type="project" value="UniProtKB-ARBA"/>
</dbReference>
<keyword evidence="10" id="KW-1185">Reference proteome</keyword>
<dbReference type="GO" id="GO:0051539">
    <property type="term" value="F:4 iron, 4 sulfur cluster binding"/>
    <property type="evidence" value="ECO:0007669"/>
    <property type="project" value="UniProtKB-UniRule"/>
</dbReference>
<dbReference type="HAMAP" id="MF_00191">
    <property type="entry name" value="IspH"/>
    <property type="match status" value="1"/>
</dbReference>
<evidence type="ECO:0000313" key="8">
    <source>
        <dbReference type="EMBL" id="OOO62830.1"/>
    </source>
</evidence>
<feature type="binding site" evidence="6">
    <location>
        <position position="126"/>
    </location>
    <ligand>
        <name>isopentenyl diphosphate</name>
        <dbReference type="ChEBI" id="CHEBI:128769"/>
    </ligand>
</feature>
<feature type="binding site" evidence="6">
    <location>
        <position position="219"/>
    </location>
    <ligand>
        <name>(2E)-4-hydroxy-3-methylbut-2-enyl diphosphate</name>
        <dbReference type="ChEBI" id="CHEBI:128753"/>
    </ligand>
</feature>
<evidence type="ECO:0000256" key="6">
    <source>
        <dbReference type="HAMAP-Rule" id="MF_00191"/>
    </source>
</evidence>
<feature type="binding site" evidence="6">
    <location>
        <position position="218"/>
    </location>
    <ligand>
        <name>isopentenyl diphosphate</name>
        <dbReference type="ChEBI" id="CHEBI:128769"/>
    </ligand>
</feature>
<feature type="domain" description="S1 motif" evidence="7">
    <location>
        <begin position="564"/>
        <end position="633"/>
    </location>
</feature>
<dbReference type="Gene3D" id="3.40.1010.20">
    <property type="entry name" value="4-hydroxy-3-methylbut-2-enyl diphosphate reductase, catalytic domain"/>
    <property type="match status" value="2"/>
</dbReference>
<dbReference type="NCBIfam" id="NF009024">
    <property type="entry name" value="PRK12360.1"/>
    <property type="match status" value="1"/>
</dbReference>
<feature type="binding site" evidence="6">
    <location>
        <position position="219"/>
    </location>
    <ligand>
        <name>isopentenyl diphosphate</name>
        <dbReference type="ChEBI" id="CHEBI:128769"/>
    </ligand>
</feature>
<dbReference type="UniPathway" id="UPA00056">
    <property type="reaction ID" value="UER00097"/>
</dbReference>
<dbReference type="CDD" id="cd05687">
    <property type="entry name" value="S1_RPS1_repeat_ec1_hs1"/>
    <property type="match status" value="1"/>
</dbReference>
<feature type="binding site" evidence="6">
    <location>
        <position position="220"/>
    </location>
    <ligand>
        <name>isopentenyl diphosphate</name>
        <dbReference type="ChEBI" id="CHEBI:128769"/>
    </ligand>
</feature>
<feature type="binding site" evidence="6">
    <location>
        <position position="190"/>
    </location>
    <ligand>
        <name>[4Fe-4S] cluster</name>
        <dbReference type="ChEBI" id="CHEBI:49883"/>
    </ligand>
</feature>
<dbReference type="PRINTS" id="PR00681">
    <property type="entry name" value="RIBOSOMALS1"/>
</dbReference>
<dbReference type="STRING" id="1962263.BS637_05980"/>
<dbReference type="RefSeq" id="WP_078023857.1">
    <property type="nucleotide sequence ID" value="NZ_MRAD01000004.1"/>
</dbReference>
<feature type="binding site" evidence="6">
    <location>
        <position position="41"/>
    </location>
    <ligand>
        <name>dimethylallyl diphosphate</name>
        <dbReference type="ChEBI" id="CHEBI:57623"/>
    </ligand>
</feature>
<keyword evidence="1 6" id="KW-0004">4Fe-4S</keyword>
<evidence type="ECO:0000256" key="4">
    <source>
        <dbReference type="ARBA" id="ARBA00023014"/>
    </source>
</evidence>
<dbReference type="AlphaFoldDB" id="A0A1S9I2G4"/>
<evidence type="ECO:0000256" key="3">
    <source>
        <dbReference type="ARBA" id="ARBA00023004"/>
    </source>
</evidence>
<dbReference type="NCBIfam" id="NF005208">
    <property type="entry name" value="PRK06676.1"/>
    <property type="match status" value="1"/>
</dbReference>
<dbReference type="NCBIfam" id="TIGR00216">
    <property type="entry name" value="ispH_lytB"/>
    <property type="match status" value="1"/>
</dbReference>
<sequence>MNVILADKAGFCFGVKRALDTTINTKEKFEGKIYTLGPLIHNNDVVNLLKEKDVEPISIKNVDKLNKGDTIIIRSHGVPLQTINYLKDKELNIIDTTCPHVANIQIKAKKYYEEGYQIVIVGDENHPEVIGINGWCNNSAIISKDGLNINNLNKKVCVLCQTTEKQENWEKVLNILIKNSREILAFNTICNATQVRQQAAKKLSEKVDSMVIIGGKNSSNTTKLYEICKNYCKNTVHIENANEIPEYIYKNSNVIGVTAGASTPDWIIKEAINKMNNNNNIVEVSKNEMLEYMNEKEQQIVVGKVVKGTIVSLNENELLVDLKYKSEGIIPKEETTLNEEGILKDSFKVGDEIEAKIIRIKNEDGYVVLSLKELQREKSLKELKESFENENTIKVTVKDAVDAGLICIYNGVRVFIPASHIELSHVDDLEKYKGLELEVNIIEFVKDRYKTKIVGSRRDILKSIRDKHIEETWKTLEKDTIVEGEVKRFTNFGAFIEINGVDGLLHVSEMSWGRVEKPEDVLKIGDKIKVYILDIDKENKKLALSIKKLTEDPWKSVDLKYPIGNIVLGKVVRFASFGAFIELEPGVDGLVHISKISNKRIEKPEEELTLGKEVKAKILEVNPTEKRIALSIKDVEEF</sequence>
<dbReference type="EC" id="1.17.7.4" evidence="6"/>
<dbReference type="CDD" id="cd13944">
    <property type="entry name" value="lytB_ispH"/>
    <property type="match status" value="1"/>
</dbReference>
<dbReference type="GO" id="GO:0005737">
    <property type="term" value="C:cytoplasm"/>
    <property type="evidence" value="ECO:0007669"/>
    <property type="project" value="UniProtKB-ARBA"/>
</dbReference>
<feature type="active site" description="Proton donor" evidence="6">
    <location>
        <position position="128"/>
    </location>
</feature>
<dbReference type="PANTHER" id="PTHR30426:SF0">
    <property type="entry name" value="4-HYDROXY-3-METHYLBUT-2-ENYL DIPHOSPHATE REDUCTASE"/>
    <property type="match status" value="1"/>
</dbReference>
<keyword evidence="6" id="KW-0560">Oxidoreductase</keyword>
<protein>
    <recommendedName>
        <fullName evidence="6">4-hydroxy-3-methylbut-2-enyl diphosphate reductase</fullName>
        <shortName evidence="6">HMBPP reductase</shortName>
        <ecNumber evidence="6">1.17.7.4</ecNumber>
    </recommendedName>
</protein>
<comment type="function">
    <text evidence="6">Catalyzes the conversion of 1-hydroxy-2-methyl-2-(E)-butenyl 4-diphosphate (HMBPP) into a mixture of isopentenyl diphosphate (IPP) and dimethylallyl diphosphate (DMAPP). Acts in the terminal step of the DOXP/MEP pathway for isoprenoid precursor biosynthesis.</text>
</comment>
<feature type="binding site" evidence="6">
    <location>
        <position position="219"/>
    </location>
    <ligand>
        <name>dimethylallyl diphosphate</name>
        <dbReference type="ChEBI" id="CHEBI:57623"/>
    </ligand>
</feature>
<dbReference type="PROSITE" id="PS50126">
    <property type="entry name" value="S1"/>
    <property type="match status" value="3"/>
</dbReference>
<proteinExistence type="inferred from homology"/>